<protein>
    <submittedName>
        <fullName evidence="2">Uncharacterized protein</fullName>
    </submittedName>
</protein>
<keyword evidence="3" id="KW-1185">Reference proteome</keyword>
<dbReference type="AlphaFoldDB" id="A0A4Y2IIK8"/>
<evidence type="ECO:0000313" key="2">
    <source>
        <dbReference type="EMBL" id="GBM76806.1"/>
    </source>
</evidence>
<sequence length="107" mass="12049">MPTAAQIIMSPIKCRKSAIGVSKGRDLDKTGLLLVCTKRRFTKASLFLCVKANDRIGIMQTMKMMIMVTDVQRRILPIRAEGMSWFEETSSPPTKLLRSQLIPSHVQ</sequence>
<name>A0A4Y2IIK8_ARAVE</name>
<proteinExistence type="predicted"/>
<feature type="region of interest" description="Disordered" evidence="1">
    <location>
        <begin position="88"/>
        <end position="107"/>
    </location>
</feature>
<gene>
    <name evidence="2" type="ORF">AVEN_122184_1</name>
</gene>
<organism evidence="2 3">
    <name type="scientific">Araneus ventricosus</name>
    <name type="common">Orbweaver spider</name>
    <name type="synonym">Epeira ventricosa</name>
    <dbReference type="NCBI Taxonomy" id="182803"/>
    <lineage>
        <taxon>Eukaryota</taxon>
        <taxon>Metazoa</taxon>
        <taxon>Ecdysozoa</taxon>
        <taxon>Arthropoda</taxon>
        <taxon>Chelicerata</taxon>
        <taxon>Arachnida</taxon>
        <taxon>Araneae</taxon>
        <taxon>Araneomorphae</taxon>
        <taxon>Entelegynae</taxon>
        <taxon>Araneoidea</taxon>
        <taxon>Araneidae</taxon>
        <taxon>Araneus</taxon>
    </lineage>
</organism>
<comment type="caution">
    <text evidence="2">The sequence shown here is derived from an EMBL/GenBank/DDBJ whole genome shotgun (WGS) entry which is preliminary data.</text>
</comment>
<reference evidence="2 3" key="1">
    <citation type="journal article" date="2019" name="Sci. Rep.">
        <title>Orb-weaving spider Araneus ventricosus genome elucidates the spidroin gene catalogue.</title>
        <authorList>
            <person name="Kono N."/>
            <person name="Nakamura H."/>
            <person name="Ohtoshi R."/>
            <person name="Moran D.A.P."/>
            <person name="Shinohara A."/>
            <person name="Yoshida Y."/>
            <person name="Fujiwara M."/>
            <person name="Mori M."/>
            <person name="Tomita M."/>
            <person name="Arakawa K."/>
        </authorList>
    </citation>
    <scope>NUCLEOTIDE SEQUENCE [LARGE SCALE GENOMIC DNA]</scope>
</reference>
<accession>A0A4Y2IIK8</accession>
<dbReference type="EMBL" id="BGPR01002647">
    <property type="protein sequence ID" value="GBM76806.1"/>
    <property type="molecule type" value="Genomic_DNA"/>
</dbReference>
<dbReference type="Proteomes" id="UP000499080">
    <property type="component" value="Unassembled WGS sequence"/>
</dbReference>
<evidence type="ECO:0000313" key="3">
    <source>
        <dbReference type="Proteomes" id="UP000499080"/>
    </source>
</evidence>
<evidence type="ECO:0000256" key="1">
    <source>
        <dbReference type="SAM" id="MobiDB-lite"/>
    </source>
</evidence>